<dbReference type="PROSITE" id="PS01091">
    <property type="entry name" value="TATD_3"/>
    <property type="match status" value="1"/>
</dbReference>
<name>A0A9D9HE59_9SPIR</name>
<dbReference type="InterPro" id="IPR001130">
    <property type="entry name" value="TatD-like"/>
</dbReference>
<dbReference type="GO" id="GO:0016788">
    <property type="term" value="F:hydrolase activity, acting on ester bonds"/>
    <property type="evidence" value="ECO:0007669"/>
    <property type="project" value="InterPro"/>
</dbReference>
<dbReference type="SUPFAM" id="SSF51556">
    <property type="entry name" value="Metallo-dependent hydrolases"/>
    <property type="match status" value="1"/>
</dbReference>
<evidence type="ECO:0000256" key="1">
    <source>
        <dbReference type="ARBA" id="ARBA00009275"/>
    </source>
</evidence>
<feature type="non-terminal residue" evidence="4">
    <location>
        <position position="1"/>
    </location>
</feature>
<protein>
    <submittedName>
        <fullName evidence="4">TatD family hydrolase</fullName>
    </submittedName>
</protein>
<dbReference type="Pfam" id="PF01026">
    <property type="entry name" value="TatD_DNase"/>
    <property type="match status" value="1"/>
</dbReference>
<comment type="similarity">
    <text evidence="1">Belongs to the metallo-dependent hydrolases superfamily. TatD-type hydrolase family.</text>
</comment>
<accession>A0A9D9HE59</accession>
<evidence type="ECO:0000313" key="4">
    <source>
        <dbReference type="EMBL" id="MBO8450885.1"/>
    </source>
</evidence>
<reference evidence="4" key="1">
    <citation type="submission" date="2020-10" db="EMBL/GenBank/DDBJ databases">
        <authorList>
            <person name="Gilroy R."/>
        </authorList>
    </citation>
    <scope>NUCLEOTIDE SEQUENCE</scope>
    <source>
        <strain evidence="4">B3-4054</strain>
    </source>
</reference>
<dbReference type="GO" id="GO:0005829">
    <property type="term" value="C:cytosol"/>
    <property type="evidence" value="ECO:0007669"/>
    <property type="project" value="TreeGrafter"/>
</dbReference>
<dbReference type="InterPro" id="IPR032466">
    <property type="entry name" value="Metal_Hydrolase"/>
</dbReference>
<evidence type="ECO:0000313" key="5">
    <source>
        <dbReference type="Proteomes" id="UP000823616"/>
    </source>
</evidence>
<dbReference type="CDD" id="cd01310">
    <property type="entry name" value="TatD_DNAse"/>
    <property type="match status" value="1"/>
</dbReference>
<dbReference type="PANTHER" id="PTHR46124:SF2">
    <property type="entry name" value="D-AMINOACYL-TRNA DEACYLASE"/>
    <property type="match status" value="1"/>
</dbReference>
<dbReference type="PANTHER" id="PTHR46124">
    <property type="entry name" value="D-AMINOACYL-TRNA DEACYLASE"/>
    <property type="match status" value="1"/>
</dbReference>
<dbReference type="AlphaFoldDB" id="A0A9D9HE59"/>
<comment type="caution">
    <text evidence="4">The sequence shown here is derived from an EMBL/GenBank/DDBJ whole genome shotgun (WGS) entry which is preliminary data.</text>
</comment>
<feature type="region of interest" description="Disordered" evidence="3">
    <location>
        <begin position="1"/>
        <end position="21"/>
    </location>
</feature>
<feature type="compositionally biased region" description="Polar residues" evidence="3">
    <location>
        <begin position="1"/>
        <end position="10"/>
    </location>
</feature>
<dbReference type="Proteomes" id="UP000823616">
    <property type="component" value="Unassembled WGS sequence"/>
</dbReference>
<sequence>RMAQGTQSSAADDGPGTTDTDGEEALFAAQIELAGRLGLPFIVHSREAFAPTYSVIRSCGWFRGVIHCFSYGEREAAKFLDLGFFLSFPGNITFGKKAADRERISGLLRYVPRDRLLLETDAPYLAPAPERGTVNTPQKIRYIYAAAAGFLGIPEEELAALVLRNAVSAFSLQTPG</sequence>
<gene>
    <name evidence="4" type="ORF">IAA96_07240</name>
</gene>
<keyword evidence="2 4" id="KW-0378">Hydrolase</keyword>
<dbReference type="InterPro" id="IPR018228">
    <property type="entry name" value="DNase_TatD-rel_CS"/>
</dbReference>
<proteinExistence type="inferred from homology"/>
<evidence type="ECO:0000256" key="3">
    <source>
        <dbReference type="SAM" id="MobiDB-lite"/>
    </source>
</evidence>
<dbReference type="EMBL" id="JADIMS010000136">
    <property type="protein sequence ID" value="MBO8450885.1"/>
    <property type="molecule type" value="Genomic_DNA"/>
</dbReference>
<dbReference type="Gene3D" id="3.20.20.140">
    <property type="entry name" value="Metal-dependent hydrolases"/>
    <property type="match status" value="1"/>
</dbReference>
<reference evidence="4" key="2">
    <citation type="journal article" date="2021" name="PeerJ">
        <title>Extensive microbial diversity within the chicken gut microbiome revealed by metagenomics and culture.</title>
        <authorList>
            <person name="Gilroy R."/>
            <person name="Ravi A."/>
            <person name="Getino M."/>
            <person name="Pursley I."/>
            <person name="Horton D.L."/>
            <person name="Alikhan N.F."/>
            <person name="Baker D."/>
            <person name="Gharbi K."/>
            <person name="Hall N."/>
            <person name="Watson M."/>
            <person name="Adriaenssens E.M."/>
            <person name="Foster-Nyarko E."/>
            <person name="Jarju S."/>
            <person name="Secka A."/>
            <person name="Antonio M."/>
            <person name="Oren A."/>
            <person name="Chaudhuri R.R."/>
            <person name="La Ragione R."/>
            <person name="Hildebrand F."/>
            <person name="Pallen M.J."/>
        </authorList>
    </citation>
    <scope>NUCLEOTIDE SEQUENCE</scope>
    <source>
        <strain evidence="4">B3-4054</strain>
    </source>
</reference>
<evidence type="ECO:0000256" key="2">
    <source>
        <dbReference type="ARBA" id="ARBA00022801"/>
    </source>
</evidence>
<organism evidence="4 5">
    <name type="scientific">Candidatus Avitreponema avistercoris</name>
    <dbReference type="NCBI Taxonomy" id="2840705"/>
    <lineage>
        <taxon>Bacteria</taxon>
        <taxon>Pseudomonadati</taxon>
        <taxon>Spirochaetota</taxon>
        <taxon>Spirochaetia</taxon>
        <taxon>Spirochaetales</taxon>
        <taxon>Candidatus Avitreponema</taxon>
    </lineage>
</organism>